<dbReference type="Proteomes" id="UP000318571">
    <property type="component" value="Chromosome 7"/>
</dbReference>
<evidence type="ECO:0000313" key="3">
    <source>
        <dbReference type="Proteomes" id="UP000318571"/>
    </source>
</evidence>
<dbReference type="EMBL" id="VCGU01000008">
    <property type="protein sequence ID" value="TRY72441.1"/>
    <property type="molecule type" value="Genomic_DNA"/>
</dbReference>
<feature type="region of interest" description="Disordered" evidence="1">
    <location>
        <begin position="1"/>
        <end position="21"/>
    </location>
</feature>
<proteinExistence type="predicted"/>
<reference evidence="2 3" key="1">
    <citation type="journal article" date="2018" name="Nat. Ecol. Evol.">
        <title>Genomic signatures of mitonuclear coevolution across populations of Tigriopus californicus.</title>
        <authorList>
            <person name="Barreto F.S."/>
            <person name="Watson E.T."/>
            <person name="Lima T.G."/>
            <person name="Willett C.S."/>
            <person name="Edmands S."/>
            <person name="Li W."/>
            <person name="Burton R.S."/>
        </authorList>
    </citation>
    <scope>NUCLEOTIDE SEQUENCE [LARGE SCALE GENOMIC DNA]</scope>
    <source>
        <strain evidence="2 3">San Diego</strain>
    </source>
</reference>
<evidence type="ECO:0000313" key="2">
    <source>
        <dbReference type="EMBL" id="TRY72441.1"/>
    </source>
</evidence>
<accession>A0A553P426</accession>
<protein>
    <submittedName>
        <fullName evidence="2">Uncharacterized protein</fullName>
    </submittedName>
</protein>
<comment type="caution">
    <text evidence="2">The sequence shown here is derived from an EMBL/GenBank/DDBJ whole genome shotgun (WGS) entry which is preliminary data.</text>
</comment>
<organism evidence="2 3">
    <name type="scientific">Tigriopus californicus</name>
    <name type="common">Marine copepod</name>
    <dbReference type="NCBI Taxonomy" id="6832"/>
    <lineage>
        <taxon>Eukaryota</taxon>
        <taxon>Metazoa</taxon>
        <taxon>Ecdysozoa</taxon>
        <taxon>Arthropoda</taxon>
        <taxon>Crustacea</taxon>
        <taxon>Multicrustacea</taxon>
        <taxon>Hexanauplia</taxon>
        <taxon>Copepoda</taxon>
        <taxon>Harpacticoida</taxon>
        <taxon>Harpacticidae</taxon>
        <taxon>Tigriopus</taxon>
    </lineage>
</organism>
<sequence length="175" mass="20037">MKTNGISLSQQKQMNSPLNQSGCKRFEPWIVDAEAKKNAGLKKPRDLEEARLALAENLKWKQDAEKMKAVLDNAHAAAQKMTLHDEPDQKHEHNVKRWEVIELTANDRIEQLQAMVDVWQKQADTAAMVTAAIAANPSESSKEMKLEDLEVHLNSLRQMFIEKQKMMEKMENSDK</sequence>
<name>A0A553P426_TIGCA</name>
<gene>
    <name evidence="2" type="ORF">TCAL_13483</name>
</gene>
<evidence type="ECO:0000256" key="1">
    <source>
        <dbReference type="SAM" id="MobiDB-lite"/>
    </source>
</evidence>
<dbReference type="AlphaFoldDB" id="A0A553P426"/>
<keyword evidence="3" id="KW-1185">Reference proteome</keyword>
<dbReference type="SUPFAM" id="SSF46966">
    <property type="entry name" value="Spectrin repeat"/>
    <property type="match status" value="1"/>
</dbReference>